<evidence type="ECO:0000256" key="1">
    <source>
        <dbReference type="SAM" id="MobiDB-lite"/>
    </source>
</evidence>
<feature type="region of interest" description="Disordered" evidence="1">
    <location>
        <begin position="265"/>
        <end position="298"/>
    </location>
</feature>
<dbReference type="SUPFAM" id="SSF46689">
    <property type="entry name" value="Homeodomain-like"/>
    <property type="match status" value="1"/>
</dbReference>
<dbReference type="CDD" id="cd00167">
    <property type="entry name" value="SANT"/>
    <property type="match status" value="1"/>
</dbReference>
<proteinExistence type="predicted"/>
<dbReference type="AlphaFoldDB" id="A0A1E3BFC0"/>
<dbReference type="OrthoDB" id="2143914at2759"/>
<evidence type="ECO:0000259" key="2">
    <source>
        <dbReference type="PROSITE" id="PS50090"/>
    </source>
</evidence>
<dbReference type="PROSITE" id="PS50090">
    <property type="entry name" value="MYB_LIKE"/>
    <property type="match status" value="1"/>
</dbReference>
<feature type="compositionally biased region" description="Polar residues" evidence="1">
    <location>
        <begin position="170"/>
        <end position="192"/>
    </location>
</feature>
<name>A0A1E3BFC0_ASPCR</name>
<dbReference type="Proteomes" id="UP000094569">
    <property type="component" value="Unassembled WGS sequence"/>
</dbReference>
<evidence type="ECO:0000313" key="3">
    <source>
        <dbReference type="EMBL" id="ODM19086.1"/>
    </source>
</evidence>
<reference evidence="3 4" key="1">
    <citation type="journal article" date="2016" name="BMC Genomics">
        <title>Comparative genomic and transcriptomic analyses of the Fuzhuan brick tea-fermentation fungus Aspergillus cristatus.</title>
        <authorList>
            <person name="Ge Y."/>
            <person name="Wang Y."/>
            <person name="Liu Y."/>
            <person name="Tan Y."/>
            <person name="Ren X."/>
            <person name="Zhang X."/>
            <person name="Hyde K.D."/>
            <person name="Liu Y."/>
            <person name="Liu Z."/>
        </authorList>
    </citation>
    <scope>NUCLEOTIDE SEQUENCE [LARGE SCALE GENOMIC DNA]</scope>
    <source>
        <strain evidence="3 4">GZAAS20.1005</strain>
    </source>
</reference>
<feature type="compositionally biased region" description="Polar residues" evidence="1">
    <location>
        <begin position="12"/>
        <end position="22"/>
    </location>
</feature>
<gene>
    <name evidence="3" type="ORF">SI65_05703</name>
</gene>
<comment type="caution">
    <text evidence="3">The sequence shown here is derived from an EMBL/GenBank/DDBJ whole genome shotgun (WGS) entry which is preliminary data.</text>
</comment>
<dbReference type="EMBL" id="JXNT01000005">
    <property type="protein sequence ID" value="ODM19086.1"/>
    <property type="molecule type" value="Genomic_DNA"/>
</dbReference>
<organism evidence="3 4">
    <name type="scientific">Aspergillus cristatus</name>
    <name type="common">Chinese Fuzhuan brick tea-fermentation fungus</name>
    <name type="synonym">Eurotium cristatum</name>
    <dbReference type="NCBI Taxonomy" id="573508"/>
    <lineage>
        <taxon>Eukaryota</taxon>
        <taxon>Fungi</taxon>
        <taxon>Dikarya</taxon>
        <taxon>Ascomycota</taxon>
        <taxon>Pezizomycotina</taxon>
        <taxon>Eurotiomycetes</taxon>
        <taxon>Eurotiomycetidae</taxon>
        <taxon>Eurotiales</taxon>
        <taxon>Aspergillaceae</taxon>
        <taxon>Aspergillus</taxon>
        <taxon>Aspergillus subgen. Aspergillus</taxon>
    </lineage>
</organism>
<dbReference type="Gene3D" id="1.10.10.60">
    <property type="entry name" value="Homeodomain-like"/>
    <property type="match status" value="1"/>
</dbReference>
<dbReference type="STRING" id="573508.A0A1E3BFC0"/>
<dbReference type="SMART" id="SM00717">
    <property type="entry name" value="SANT"/>
    <property type="match status" value="1"/>
</dbReference>
<sequence length="351" mass="39065">MANDREHLCLSQRPQDSSFASTDGAQEVFGRGILCIQPHGPRNAYIITFLPDVVPPASTPSTSEMPSEKSSDWSDHGPENLARAEVAGNMPGIQNDIPIDPLILADNGPWEAGDLHQPSPQSDSPTVSEMLCPYPDPPPVFCDAPDQQDSITQSRDGNPRSISPPHTKGHQQSPRSYLSTEAGISSSESPLDTSHGDKRSKSRKRKPHQSHEQSSKRVRGLSTSIAGEDSFSMLRSHFLSLPLDERLQFLPWLLEGALPCHIPRSDPMKSRNRDVRSASRFTHPPDYSEPHGSSRKGMPWSREEVDLLLKLRRDERRPWSAVTRLFSKRFPGRSQGSIQVYWSTTLKNLAD</sequence>
<evidence type="ECO:0000313" key="4">
    <source>
        <dbReference type="Proteomes" id="UP000094569"/>
    </source>
</evidence>
<dbReference type="VEuPathDB" id="FungiDB:SI65_05703"/>
<feature type="domain" description="Myb-like" evidence="2">
    <location>
        <begin position="292"/>
        <end position="346"/>
    </location>
</feature>
<feature type="compositionally biased region" description="Polar residues" evidence="1">
    <location>
        <begin position="118"/>
        <end position="127"/>
    </location>
</feature>
<feature type="compositionally biased region" description="Basic and acidic residues" evidence="1">
    <location>
        <begin position="66"/>
        <end position="78"/>
    </location>
</feature>
<feature type="region of interest" description="Disordered" evidence="1">
    <location>
        <begin position="1"/>
        <end position="22"/>
    </location>
</feature>
<dbReference type="InterPro" id="IPR009057">
    <property type="entry name" value="Homeodomain-like_sf"/>
</dbReference>
<dbReference type="InterPro" id="IPR001005">
    <property type="entry name" value="SANT/Myb"/>
</dbReference>
<feature type="compositionally biased region" description="Polar residues" evidence="1">
    <location>
        <begin position="147"/>
        <end position="156"/>
    </location>
</feature>
<accession>A0A1E3BFC0</accession>
<keyword evidence="4" id="KW-1185">Reference proteome</keyword>
<protein>
    <recommendedName>
        <fullName evidence="2">Myb-like domain-containing protein</fullName>
    </recommendedName>
</protein>
<feature type="region of interest" description="Disordered" evidence="1">
    <location>
        <begin position="55"/>
        <end position="221"/>
    </location>
</feature>
<feature type="compositionally biased region" description="Basic and acidic residues" evidence="1">
    <location>
        <begin position="265"/>
        <end position="277"/>
    </location>
</feature>